<gene>
    <name evidence="1" type="ordered locus">Aazo_1363</name>
</gene>
<protein>
    <submittedName>
        <fullName evidence="1">Uncharacterized protein</fullName>
    </submittedName>
</protein>
<dbReference type="EMBL" id="CP002059">
    <property type="protein sequence ID" value="ADI63618.1"/>
    <property type="molecule type" value="Genomic_DNA"/>
</dbReference>
<dbReference type="Proteomes" id="UP000001511">
    <property type="component" value="Chromosome"/>
</dbReference>
<dbReference type="HOGENOM" id="CLU_3404566_0_0_3"/>
<sequence length="30" mass="3282">MGSIVIEAGIPIQEMEGLITHRFPKRSIGT</sequence>
<accession>D7E3V0</accession>
<evidence type="ECO:0000313" key="2">
    <source>
        <dbReference type="Proteomes" id="UP000001511"/>
    </source>
</evidence>
<reference evidence="1 2" key="1">
    <citation type="journal article" date="2010" name="PLoS ONE">
        <title>Genome erosion in a nitrogen-fixing vertically transmitted endosymbiotic multicellular cyanobacterium.</title>
        <authorList>
            <person name="Ran L."/>
            <person name="Larsson J."/>
            <person name="Vigil-Stenman T."/>
            <person name="Nylander J.A."/>
            <person name="Ininbergs K."/>
            <person name="Zheng W.W."/>
            <person name="Lapidus A."/>
            <person name="Lowry S."/>
            <person name="Haselkorn R."/>
            <person name="Bergman B."/>
        </authorList>
    </citation>
    <scope>NUCLEOTIDE SEQUENCE [LARGE SCALE GENOMIC DNA]</scope>
    <source>
        <strain evidence="1 2">0708</strain>
    </source>
</reference>
<organism evidence="1 2">
    <name type="scientific">Nostoc azollae (strain 0708)</name>
    <name type="common">Anabaena azollae (strain 0708)</name>
    <dbReference type="NCBI Taxonomy" id="551115"/>
    <lineage>
        <taxon>Bacteria</taxon>
        <taxon>Bacillati</taxon>
        <taxon>Cyanobacteriota</taxon>
        <taxon>Cyanophyceae</taxon>
        <taxon>Nostocales</taxon>
        <taxon>Nostocaceae</taxon>
        <taxon>Trichormus</taxon>
    </lineage>
</organism>
<keyword evidence="2" id="KW-1185">Reference proteome</keyword>
<dbReference type="KEGG" id="naz:Aazo_1363"/>
<proteinExistence type="predicted"/>
<evidence type="ECO:0000313" key="1">
    <source>
        <dbReference type="EMBL" id="ADI63618.1"/>
    </source>
</evidence>
<name>D7E3V0_NOSA0</name>
<dbReference type="AlphaFoldDB" id="D7E3V0"/>